<feature type="transmembrane region" description="Helical" evidence="1">
    <location>
        <begin position="163"/>
        <end position="183"/>
    </location>
</feature>
<organism evidence="2 3">
    <name type="scientific">Kibdelosporangium philippinense</name>
    <dbReference type="NCBI Taxonomy" id="211113"/>
    <lineage>
        <taxon>Bacteria</taxon>
        <taxon>Bacillati</taxon>
        <taxon>Actinomycetota</taxon>
        <taxon>Actinomycetes</taxon>
        <taxon>Pseudonocardiales</taxon>
        <taxon>Pseudonocardiaceae</taxon>
        <taxon>Kibdelosporangium</taxon>
    </lineage>
</organism>
<evidence type="ECO:0000256" key="1">
    <source>
        <dbReference type="SAM" id="Phobius"/>
    </source>
</evidence>
<keyword evidence="1" id="KW-1133">Transmembrane helix</keyword>
<keyword evidence="1" id="KW-0812">Transmembrane</keyword>
<feature type="transmembrane region" description="Helical" evidence="1">
    <location>
        <begin position="135"/>
        <end position="157"/>
    </location>
</feature>
<comment type="caution">
    <text evidence="2">The sequence shown here is derived from an EMBL/GenBank/DDBJ whole genome shotgun (WGS) entry which is preliminary data.</text>
</comment>
<reference evidence="2 3" key="1">
    <citation type="submission" date="2021-12" db="EMBL/GenBank/DDBJ databases">
        <title>Genome sequence of Kibdelosporangium philippinense ATCC 49844.</title>
        <authorList>
            <person name="Fedorov E.A."/>
            <person name="Omeragic M."/>
            <person name="Shalygina K.F."/>
            <person name="Maclea K.S."/>
        </authorList>
    </citation>
    <scope>NUCLEOTIDE SEQUENCE [LARGE SCALE GENOMIC DNA]</scope>
    <source>
        <strain evidence="2 3">ATCC 49844</strain>
    </source>
</reference>
<keyword evidence="3" id="KW-1185">Reference proteome</keyword>
<evidence type="ECO:0000313" key="3">
    <source>
        <dbReference type="Proteomes" id="UP001521150"/>
    </source>
</evidence>
<protein>
    <recommendedName>
        <fullName evidence="4">Membrane protein DedA, SNARE-associated domain</fullName>
    </recommendedName>
</protein>
<sequence>MTDIVSSLAESPWAYLAIALFILGDVYLPIVPTGMLVVITAASVDQPVDVLALVVYTAALSWIGDLAAYHFGVRHRERLTRLVSTFGPLRNGHHALTEALTSQPFAVALASRFIPAGRSAVVFTAAQQGMGTRRFGSVVAVAALGWTTCAIAVGYVVNTLSGGNIFAVLGVSLAALGIATMLARKVLVHPAPHQGT</sequence>
<dbReference type="RefSeq" id="WP_233731864.1">
    <property type="nucleotide sequence ID" value="NZ_JAJVCN010000004.1"/>
</dbReference>
<feature type="transmembrane region" description="Helical" evidence="1">
    <location>
        <begin position="50"/>
        <end position="71"/>
    </location>
</feature>
<proteinExistence type="predicted"/>
<dbReference type="Proteomes" id="UP001521150">
    <property type="component" value="Unassembled WGS sequence"/>
</dbReference>
<gene>
    <name evidence="2" type="ORF">LWC34_46915</name>
</gene>
<dbReference type="EMBL" id="JAJVCN010000004">
    <property type="protein sequence ID" value="MCE7010288.1"/>
    <property type="molecule type" value="Genomic_DNA"/>
</dbReference>
<evidence type="ECO:0000313" key="2">
    <source>
        <dbReference type="EMBL" id="MCE7010288.1"/>
    </source>
</evidence>
<accession>A0ABS8ZSR4</accession>
<evidence type="ECO:0008006" key="4">
    <source>
        <dbReference type="Google" id="ProtNLM"/>
    </source>
</evidence>
<keyword evidence="1" id="KW-0472">Membrane</keyword>
<feature type="transmembrane region" description="Helical" evidence="1">
    <location>
        <begin position="12"/>
        <end position="30"/>
    </location>
</feature>
<name>A0ABS8ZSR4_9PSEU</name>